<dbReference type="CDD" id="cd13692">
    <property type="entry name" value="PBP2_BztA"/>
    <property type="match status" value="1"/>
</dbReference>
<dbReference type="Pfam" id="PF00497">
    <property type="entry name" value="SBP_bac_3"/>
    <property type="match status" value="1"/>
</dbReference>
<sequence>MRRTIVSAVTGITLALAGLSFASAGTLEDVKAKGFVQCGVNPSLIGFGVPDEKGVWSGLDVDFCRAVASAIFGDPTKVKYTPLNAKERFTALQSGEIDLLSRNTTWTMSRDTSLGLMFVGVTYYDGQGFMVRKSLGVSSALELSGAKVCAQTGTTTELNLADYFRSHNMPYEVVAFEKNEEVLQAYEAGRCDAYTTDASGLYAERLKLTNPDDHMILPEIISKEPLGPAVRQGDDKWFNVVKWTLFALLDAEELGITKANVDEKKTSDNPEIKRLLGTEGDFGTGVGLTNDWAYNIIKQVGNYGEIFDANVGPSTKLGIARGLNNLWSKGGIQYAPPIR</sequence>
<dbReference type="InterPro" id="IPR051455">
    <property type="entry name" value="Bact_solute-bind_prot3"/>
</dbReference>
<evidence type="ECO:0000256" key="5">
    <source>
        <dbReference type="SAM" id="SignalP"/>
    </source>
</evidence>
<reference evidence="7 8" key="1">
    <citation type="submission" date="2020-08" db="EMBL/GenBank/DDBJ databases">
        <title>Genomic Encyclopedia of Type Strains, Phase IV (KMG-IV): sequencing the most valuable type-strain genomes for metagenomic binning, comparative biology and taxonomic classification.</title>
        <authorList>
            <person name="Goeker M."/>
        </authorList>
    </citation>
    <scope>NUCLEOTIDE SEQUENCE [LARGE SCALE GENOMIC DNA]</scope>
    <source>
        <strain evidence="7 8">DSM 25966</strain>
    </source>
</reference>
<evidence type="ECO:0000256" key="2">
    <source>
        <dbReference type="ARBA" id="ARBA00022448"/>
    </source>
</evidence>
<evidence type="ECO:0000256" key="1">
    <source>
        <dbReference type="ARBA" id="ARBA00010333"/>
    </source>
</evidence>
<dbReference type="EMBL" id="JACIDS010000001">
    <property type="protein sequence ID" value="MBB3929372.1"/>
    <property type="molecule type" value="Genomic_DNA"/>
</dbReference>
<gene>
    <name evidence="7" type="ORF">GGR25_000391</name>
</gene>
<organism evidence="7 8">
    <name type="scientific">Kaistia hirudinis</name>
    <dbReference type="NCBI Taxonomy" id="1293440"/>
    <lineage>
        <taxon>Bacteria</taxon>
        <taxon>Pseudomonadati</taxon>
        <taxon>Pseudomonadota</taxon>
        <taxon>Alphaproteobacteria</taxon>
        <taxon>Hyphomicrobiales</taxon>
        <taxon>Kaistiaceae</taxon>
        <taxon>Kaistia</taxon>
    </lineage>
</organism>
<dbReference type="InterPro" id="IPR001638">
    <property type="entry name" value="Solute-binding_3/MltF_N"/>
</dbReference>
<dbReference type="AlphaFoldDB" id="A0A840AIH3"/>
<name>A0A840AIH3_9HYPH</name>
<dbReference type="InterPro" id="IPR018313">
    <property type="entry name" value="SBP_3_CS"/>
</dbReference>
<dbReference type="PANTHER" id="PTHR30085:SF7">
    <property type="entry name" value="AMINO-ACID ABC TRANSPORTER-BINDING PROTEIN YHDW-RELATED"/>
    <property type="match status" value="1"/>
</dbReference>
<evidence type="ECO:0000259" key="6">
    <source>
        <dbReference type="SMART" id="SM00062"/>
    </source>
</evidence>
<feature type="domain" description="Solute-binding protein family 3/N-terminal" evidence="6">
    <location>
        <begin position="35"/>
        <end position="264"/>
    </location>
</feature>
<accession>A0A840AIH3</accession>
<dbReference type="SMART" id="SM00062">
    <property type="entry name" value="PBPb"/>
    <property type="match status" value="1"/>
</dbReference>
<dbReference type="SUPFAM" id="SSF53850">
    <property type="entry name" value="Periplasmic binding protein-like II"/>
    <property type="match status" value="1"/>
</dbReference>
<evidence type="ECO:0000313" key="8">
    <source>
        <dbReference type="Proteomes" id="UP000553963"/>
    </source>
</evidence>
<protein>
    <submittedName>
        <fullName evidence="7">General L-amino acid transport system substrate-binding protein</fullName>
    </submittedName>
</protein>
<dbReference type="GO" id="GO:0006865">
    <property type="term" value="P:amino acid transport"/>
    <property type="evidence" value="ECO:0007669"/>
    <property type="project" value="TreeGrafter"/>
</dbReference>
<dbReference type="PANTHER" id="PTHR30085">
    <property type="entry name" value="AMINO ACID ABC TRANSPORTER PERMEASE"/>
    <property type="match status" value="1"/>
</dbReference>
<keyword evidence="2" id="KW-0813">Transport</keyword>
<evidence type="ECO:0000256" key="4">
    <source>
        <dbReference type="RuleBase" id="RU003744"/>
    </source>
</evidence>
<evidence type="ECO:0000313" key="7">
    <source>
        <dbReference type="EMBL" id="MBB3929372.1"/>
    </source>
</evidence>
<comment type="caution">
    <text evidence="7">The sequence shown here is derived from an EMBL/GenBank/DDBJ whole genome shotgun (WGS) entry which is preliminary data.</text>
</comment>
<dbReference type="PROSITE" id="PS01039">
    <property type="entry name" value="SBP_BACTERIAL_3"/>
    <property type="match status" value="1"/>
</dbReference>
<feature type="chain" id="PRO_5032545019" evidence="5">
    <location>
        <begin position="23"/>
        <end position="339"/>
    </location>
</feature>
<keyword evidence="3 5" id="KW-0732">Signal</keyword>
<dbReference type="Proteomes" id="UP000553963">
    <property type="component" value="Unassembled WGS sequence"/>
</dbReference>
<comment type="similarity">
    <text evidence="1 4">Belongs to the bacterial solute-binding protein 3 family.</text>
</comment>
<dbReference type="Gene3D" id="3.40.190.10">
    <property type="entry name" value="Periplasmic binding protein-like II"/>
    <property type="match status" value="2"/>
</dbReference>
<dbReference type="RefSeq" id="WP_183397036.1">
    <property type="nucleotide sequence ID" value="NZ_JACIDS010000001.1"/>
</dbReference>
<evidence type="ECO:0000256" key="3">
    <source>
        <dbReference type="ARBA" id="ARBA00022729"/>
    </source>
</evidence>
<feature type="signal peptide" evidence="5">
    <location>
        <begin position="1"/>
        <end position="22"/>
    </location>
</feature>
<proteinExistence type="inferred from homology"/>
<keyword evidence="8" id="KW-1185">Reference proteome</keyword>